<protein>
    <submittedName>
        <fullName evidence="2">PUA-like domain-containing protein</fullName>
    </submittedName>
</protein>
<name>A0AAN6ZID3_9PEZI</name>
<dbReference type="Gene3D" id="3.10.400.10">
    <property type="entry name" value="Sulfate adenylyltransferase"/>
    <property type="match status" value="1"/>
</dbReference>
<feature type="domain" description="ASCH" evidence="1">
    <location>
        <begin position="33"/>
        <end position="151"/>
    </location>
</feature>
<reference evidence="2" key="2">
    <citation type="submission" date="2023-05" db="EMBL/GenBank/DDBJ databases">
        <authorList>
            <consortium name="Lawrence Berkeley National Laboratory"/>
            <person name="Steindorff A."/>
            <person name="Hensen N."/>
            <person name="Bonometti L."/>
            <person name="Westerberg I."/>
            <person name="Brannstrom I.O."/>
            <person name="Guillou S."/>
            <person name="Cros-Aarteil S."/>
            <person name="Calhoun S."/>
            <person name="Haridas S."/>
            <person name="Kuo A."/>
            <person name="Mondo S."/>
            <person name="Pangilinan J."/>
            <person name="Riley R."/>
            <person name="Labutti K."/>
            <person name="Andreopoulos B."/>
            <person name="Lipzen A."/>
            <person name="Chen C."/>
            <person name="Yanf M."/>
            <person name="Daum C."/>
            <person name="Ng V."/>
            <person name="Clum A."/>
            <person name="Ohm R."/>
            <person name="Martin F."/>
            <person name="Silar P."/>
            <person name="Natvig D."/>
            <person name="Lalanne C."/>
            <person name="Gautier V."/>
            <person name="Ament-Velasquez S.L."/>
            <person name="Kruys A."/>
            <person name="Hutchinson M.I."/>
            <person name="Powell A.J."/>
            <person name="Barry K."/>
            <person name="Miller A.N."/>
            <person name="Grigoriev I.V."/>
            <person name="Debuchy R."/>
            <person name="Gladieux P."/>
            <person name="Thoren M.H."/>
            <person name="Johannesson H."/>
        </authorList>
    </citation>
    <scope>NUCLEOTIDE SEQUENCE</scope>
    <source>
        <strain evidence="2">CBS 141.50</strain>
    </source>
</reference>
<dbReference type="AlphaFoldDB" id="A0AAN6ZID3"/>
<gene>
    <name evidence="2" type="ORF">C8A04DRAFT_15744</name>
</gene>
<reference evidence="2" key="1">
    <citation type="journal article" date="2023" name="Mol. Phylogenet. Evol.">
        <title>Genome-scale phylogeny and comparative genomics of the fungal order Sordariales.</title>
        <authorList>
            <person name="Hensen N."/>
            <person name="Bonometti L."/>
            <person name="Westerberg I."/>
            <person name="Brannstrom I.O."/>
            <person name="Guillou S."/>
            <person name="Cros-Aarteil S."/>
            <person name="Calhoun S."/>
            <person name="Haridas S."/>
            <person name="Kuo A."/>
            <person name="Mondo S."/>
            <person name="Pangilinan J."/>
            <person name="Riley R."/>
            <person name="LaButti K."/>
            <person name="Andreopoulos B."/>
            <person name="Lipzen A."/>
            <person name="Chen C."/>
            <person name="Yan M."/>
            <person name="Daum C."/>
            <person name="Ng V."/>
            <person name="Clum A."/>
            <person name="Steindorff A."/>
            <person name="Ohm R.A."/>
            <person name="Martin F."/>
            <person name="Silar P."/>
            <person name="Natvig D.O."/>
            <person name="Lalanne C."/>
            <person name="Gautier V."/>
            <person name="Ament-Velasquez S.L."/>
            <person name="Kruys A."/>
            <person name="Hutchinson M.I."/>
            <person name="Powell A.J."/>
            <person name="Barry K."/>
            <person name="Miller A.N."/>
            <person name="Grigoriev I.V."/>
            <person name="Debuchy R."/>
            <person name="Gladieux P."/>
            <person name="Hiltunen Thoren M."/>
            <person name="Johannesson H."/>
        </authorList>
    </citation>
    <scope>NUCLEOTIDE SEQUENCE</scope>
    <source>
        <strain evidence="2">CBS 141.50</strain>
    </source>
</reference>
<dbReference type="GeneID" id="87815214"/>
<evidence type="ECO:0000259" key="1">
    <source>
        <dbReference type="SMART" id="SM01022"/>
    </source>
</evidence>
<dbReference type="SMART" id="SM01022">
    <property type="entry name" value="ASCH"/>
    <property type="match status" value="1"/>
</dbReference>
<evidence type="ECO:0000313" key="3">
    <source>
        <dbReference type="Proteomes" id="UP001302676"/>
    </source>
</evidence>
<dbReference type="SUPFAM" id="SSF88697">
    <property type="entry name" value="PUA domain-like"/>
    <property type="match status" value="1"/>
</dbReference>
<comment type="caution">
    <text evidence="2">The sequence shown here is derived from an EMBL/GenBank/DDBJ whole genome shotgun (WGS) entry which is preliminary data.</text>
</comment>
<keyword evidence="3" id="KW-1185">Reference proteome</keyword>
<organism evidence="2 3">
    <name type="scientific">Dichotomopilus funicola</name>
    <dbReference type="NCBI Taxonomy" id="1934379"/>
    <lineage>
        <taxon>Eukaryota</taxon>
        <taxon>Fungi</taxon>
        <taxon>Dikarya</taxon>
        <taxon>Ascomycota</taxon>
        <taxon>Pezizomycotina</taxon>
        <taxon>Sordariomycetes</taxon>
        <taxon>Sordariomycetidae</taxon>
        <taxon>Sordariales</taxon>
        <taxon>Chaetomiaceae</taxon>
        <taxon>Dichotomopilus</taxon>
    </lineage>
</organism>
<dbReference type="EMBL" id="MU853658">
    <property type="protein sequence ID" value="KAK4139552.1"/>
    <property type="molecule type" value="Genomic_DNA"/>
</dbReference>
<dbReference type="PANTHER" id="PTHR39203:SF1">
    <property type="entry name" value="CYTOPLASMIC PROTEIN"/>
    <property type="match status" value="1"/>
</dbReference>
<dbReference type="RefSeq" id="XP_062632923.1">
    <property type="nucleotide sequence ID" value="XM_062778601.1"/>
</dbReference>
<sequence>MSAVDPNRCDITAFMAQASTALGRELPAPKDIFNFGGSSPELADSRLRLAIAGAKSATTSWPVPDPMHWGVGDLSVILDGRGVPAAIMRTTSLLRCRFRDVEEEFALAEAEGDYEAYRTGHIEFYRAQEKEGGEKFGDDSEVLCERFEIVYAVVDGEVVKPSAY</sequence>
<evidence type="ECO:0000313" key="2">
    <source>
        <dbReference type="EMBL" id="KAK4139552.1"/>
    </source>
</evidence>
<dbReference type="PANTHER" id="PTHR39203">
    <property type="entry name" value="CYTOPLASMIC PROTEIN-RELATED"/>
    <property type="match status" value="1"/>
</dbReference>
<dbReference type="Proteomes" id="UP001302676">
    <property type="component" value="Unassembled WGS sequence"/>
</dbReference>
<dbReference type="InterPro" id="IPR009326">
    <property type="entry name" value="DUF984"/>
</dbReference>
<proteinExistence type="predicted"/>
<dbReference type="InterPro" id="IPR007374">
    <property type="entry name" value="ASCH_domain"/>
</dbReference>
<accession>A0AAN6ZID3</accession>
<dbReference type="InterPro" id="IPR015947">
    <property type="entry name" value="PUA-like_sf"/>
</dbReference>
<dbReference type="Pfam" id="PF04266">
    <property type="entry name" value="ASCH"/>
    <property type="match status" value="1"/>
</dbReference>